<feature type="domain" description="CoA-binding" evidence="1">
    <location>
        <begin position="419"/>
        <end position="515"/>
    </location>
</feature>
<protein>
    <submittedName>
        <fullName evidence="2">Succinate--CoA ligase subunit alpha</fullName>
        <ecNumber evidence="2">6.2.1.5</ecNumber>
    </submittedName>
</protein>
<dbReference type="SUPFAM" id="SSF51735">
    <property type="entry name" value="NAD(P)-binding Rossmann-fold domains"/>
    <property type="match status" value="1"/>
</dbReference>
<dbReference type="SUPFAM" id="SSF52210">
    <property type="entry name" value="Succinyl-CoA synthetase domains"/>
    <property type="match status" value="2"/>
</dbReference>
<dbReference type="RefSeq" id="WP_309541546.1">
    <property type="nucleotide sequence ID" value="NZ_CP133659.1"/>
</dbReference>
<dbReference type="GO" id="GO:0004775">
    <property type="term" value="F:succinate-CoA ligase (ADP-forming) activity"/>
    <property type="evidence" value="ECO:0007669"/>
    <property type="project" value="UniProtKB-EC"/>
</dbReference>
<organism evidence="2 3">
    <name type="scientific">Nitratidesulfovibrio liaohensis</name>
    <dbReference type="NCBI Taxonomy" id="2604158"/>
    <lineage>
        <taxon>Bacteria</taxon>
        <taxon>Pseudomonadati</taxon>
        <taxon>Thermodesulfobacteriota</taxon>
        <taxon>Desulfovibrionia</taxon>
        <taxon>Desulfovibrionales</taxon>
        <taxon>Desulfovibrionaceae</taxon>
        <taxon>Nitratidesulfovibrio</taxon>
    </lineage>
</organism>
<dbReference type="NCBIfam" id="NF004230">
    <property type="entry name" value="PRK05678.1"/>
    <property type="match status" value="1"/>
</dbReference>
<dbReference type="InterPro" id="IPR005811">
    <property type="entry name" value="SUCC_ACL_C"/>
</dbReference>
<name>A0ABY9R3H2_9BACT</name>
<dbReference type="InterPro" id="IPR003781">
    <property type="entry name" value="CoA-bd"/>
</dbReference>
<dbReference type="SMART" id="SM00881">
    <property type="entry name" value="CoA_binding"/>
    <property type="match status" value="1"/>
</dbReference>
<dbReference type="Gene3D" id="3.40.50.720">
    <property type="entry name" value="NAD(P)-binding Rossmann-like Domain"/>
    <property type="match status" value="1"/>
</dbReference>
<dbReference type="Gene3D" id="3.30.1490.20">
    <property type="entry name" value="ATP-grasp fold, A domain"/>
    <property type="match status" value="1"/>
</dbReference>
<keyword evidence="2" id="KW-0436">Ligase</keyword>
<dbReference type="InterPro" id="IPR016102">
    <property type="entry name" value="Succinyl-CoA_synth-like"/>
</dbReference>
<evidence type="ECO:0000259" key="1">
    <source>
        <dbReference type="SMART" id="SM00881"/>
    </source>
</evidence>
<keyword evidence="3" id="KW-1185">Reference proteome</keyword>
<dbReference type="InterPro" id="IPR036291">
    <property type="entry name" value="NAD(P)-bd_dom_sf"/>
</dbReference>
<dbReference type="Gene3D" id="3.40.50.261">
    <property type="entry name" value="Succinyl-CoA synthetase domains"/>
    <property type="match status" value="2"/>
</dbReference>
<gene>
    <name evidence="2" type="primary">sucD</name>
    <name evidence="2" type="ORF">KPS_000037</name>
</gene>
<dbReference type="Pfam" id="PF00549">
    <property type="entry name" value="Ligase_CoA"/>
    <property type="match status" value="2"/>
</dbReference>
<reference evidence="2" key="1">
    <citation type="submission" date="2023-09" db="EMBL/GenBank/DDBJ databases">
        <authorList>
            <consortium name="CW5 consortium"/>
            <person name="Lu C.-W."/>
        </authorList>
    </citation>
    <scope>NUCLEOTIDE SEQUENCE</scope>
    <source>
        <strain evidence="2">KPS</strain>
    </source>
</reference>
<dbReference type="InterPro" id="IPR013815">
    <property type="entry name" value="ATP_grasp_subdomain_1"/>
</dbReference>
<dbReference type="Proteomes" id="UP001180616">
    <property type="component" value="Chromosome"/>
</dbReference>
<dbReference type="PRINTS" id="PR01798">
    <property type="entry name" value="SCOASYNTHASE"/>
</dbReference>
<dbReference type="InterPro" id="IPR013650">
    <property type="entry name" value="ATP-grasp_succ-CoA_synth-type"/>
</dbReference>
<dbReference type="PANTHER" id="PTHR11117:SF2">
    <property type="entry name" value="SUCCINATE--COA LIGASE [ADP_GDP-FORMING] SUBUNIT ALPHA, MITOCHONDRIAL"/>
    <property type="match status" value="1"/>
</dbReference>
<dbReference type="EMBL" id="CP133659">
    <property type="protein sequence ID" value="WMW65553.1"/>
    <property type="molecule type" value="Genomic_DNA"/>
</dbReference>
<dbReference type="PANTHER" id="PTHR11117">
    <property type="entry name" value="SUCCINYL-COA LIGASE SUBUNIT ALPHA"/>
    <property type="match status" value="1"/>
</dbReference>
<evidence type="ECO:0000313" key="2">
    <source>
        <dbReference type="EMBL" id="WMW65553.1"/>
    </source>
</evidence>
<dbReference type="Gene3D" id="3.30.470.20">
    <property type="entry name" value="ATP-grasp fold, B domain"/>
    <property type="match status" value="1"/>
</dbReference>
<dbReference type="Pfam" id="PF02629">
    <property type="entry name" value="CoA_binding"/>
    <property type="match status" value="1"/>
</dbReference>
<proteinExistence type="predicted"/>
<dbReference type="SUPFAM" id="SSF56059">
    <property type="entry name" value="Glutathione synthetase ATP-binding domain-like"/>
    <property type="match status" value="1"/>
</dbReference>
<dbReference type="Pfam" id="PF08442">
    <property type="entry name" value="ATP-grasp_2"/>
    <property type="match status" value="1"/>
</dbReference>
<sequence length="709" mass="74723">MFLNEHQSKKLFAAAGIAVPAGDCLGPEDVDAYAPPFPGPWYVKAQVLTGGRGKAGGVLRADTLDALRATARTILGMTIKGHAVPFVRVEPATDIRKECYLSFMLSRQRREMLLTTSHRGGMEVEATADARKPLVQRVPLDAGLREHHLRAAFFELGADPAGWAGFRDLAERLFRAVRDDGLLLAEINPLVFTGAGQWVALDGKVELDDNVVDLRPDLQGYYTPEHQGAEENAARDAGLSYVGLSGWVGLLVNGAGLAMATMDLLNFSGLPAANFMDLGGAADGARMRRALDLLFVNPKVRAVFINLFGGIVSCAGVARALMEALGTERAAQPVVVRMAGHESAEGRALLRAFAHPDVIIADEVADALDALRGIDAANRAREGADAAPPAAFPLADEAWPLPAAARKGYRRSGRRGVPWLGPDTQVLVQGITGKVAQRHVQLMQEYGTRIVAGVTPFKGGQSVLGVPVYDSVHEACRHHRIDASIIFVPAPFAPDAVMEAAAEEIPWAVCITEGIPQRAMLSALKNVPPSPTRVIGPNTPGIIVPGATKIGIMPGYVFTPGPVAIFSRSGTLTYEAAARLSAAGIGQSFCAGVGGDSFIGSDFISLFECIRDDDATEAVLVLGEVGGTAEEDLARWVTATGFAKPVLGFIAARTAPPGRRMGHAGAILDEATGGVDGKLQAMRDAGFAVCPDLASLPQRVARALGRDAG</sequence>
<dbReference type="EC" id="6.2.1.5" evidence="2"/>
<accession>A0ABY9R3H2</accession>
<evidence type="ECO:0000313" key="3">
    <source>
        <dbReference type="Proteomes" id="UP001180616"/>
    </source>
</evidence>